<dbReference type="Proteomes" id="UP000743370">
    <property type="component" value="Unassembled WGS sequence"/>
</dbReference>
<proteinExistence type="predicted"/>
<protein>
    <submittedName>
        <fullName evidence="2">Fructokinase-like 1</fullName>
    </submittedName>
</protein>
<accession>A0A8T0KDU3</accession>
<evidence type="ECO:0000256" key="1">
    <source>
        <dbReference type="SAM" id="MobiDB-lite"/>
    </source>
</evidence>
<evidence type="ECO:0000313" key="2">
    <source>
        <dbReference type="EMBL" id="KAG2397806.1"/>
    </source>
</evidence>
<evidence type="ECO:0000313" key="3">
    <source>
        <dbReference type="Proteomes" id="UP000743370"/>
    </source>
</evidence>
<name>A0A8T0KDU3_PHAAN</name>
<reference evidence="2 3" key="1">
    <citation type="submission" date="2020-05" db="EMBL/GenBank/DDBJ databases">
        <title>Vigna angularis (adzuki bean) Var. LongXiaoDou No. 4 denovo assembly.</title>
        <authorList>
            <person name="Xiang H."/>
        </authorList>
    </citation>
    <scope>NUCLEOTIDE SEQUENCE [LARGE SCALE GENOMIC DNA]</scope>
    <source>
        <tissue evidence="2">Leaf</tissue>
    </source>
</reference>
<gene>
    <name evidence="2" type="ORF">HKW66_Vig0139580</name>
</gene>
<feature type="compositionally biased region" description="Polar residues" evidence="1">
    <location>
        <begin position="1"/>
        <end position="10"/>
    </location>
</feature>
<feature type="compositionally biased region" description="Acidic residues" evidence="1">
    <location>
        <begin position="52"/>
        <end position="62"/>
    </location>
</feature>
<sequence length="151" mass="17466">MNDAPTQNDTLHVESPTPKRRGRKKKPSQPETPPANDTREHQNAEAKKEQPSEDGELFDYDDGIDFPYEDPPLVCCFGAAQREFIPGVRVQMYPMHPDKYSEWKMLQWKPPEFARVAGGYRLTWRWRTCGLGGVPRFWERLVGTSSGRIWS</sequence>
<dbReference type="EMBL" id="JABFOF010000005">
    <property type="protein sequence ID" value="KAG2397806.1"/>
    <property type="molecule type" value="Genomic_DNA"/>
</dbReference>
<feature type="region of interest" description="Disordered" evidence="1">
    <location>
        <begin position="1"/>
        <end position="62"/>
    </location>
</feature>
<feature type="compositionally biased region" description="Basic and acidic residues" evidence="1">
    <location>
        <begin position="37"/>
        <end position="51"/>
    </location>
</feature>
<comment type="caution">
    <text evidence="2">The sequence shown here is derived from an EMBL/GenBank/DDBJ whole genome shotgun (WGS) entry which is preliminary data.</text>
</comment>
<dbReference type="AlphaFoldDB" id="A0A8T0KDU3"/>
<organism evidence="2 3">
    <name type="scientific">Phaseolus angularis</name>
    <name type="common">Azuki bean</name>
    <name type="synonym">Vigna angularis</name>
    <dbReference type="NCBI Taxonomy" id="3914"/>
    <lineage>
        <taxon>Eukaryota</taxon>
        <taxon>Viridiplantae</taxon>
        <taxon>Streptophyta</taxon>
        <taxon>Embryophyta</taxon>
        <taxon>Tracheophyta</taxon>
        <taxon>Spermatophyta</taxon>
        <taxon>Magnoliopsida</taxon>
        <taxon>eudicotyledons</taxon>
        <taxon>Gunneridae</taxon>
        <taxon>Pentapetalae</taxon>
        <taxon>rosids</taxon>
        <taxon>fabids</taxon>
        <taxon>Fabales</taxon>
        <taxon>Fabaceae</taxon>
        <taxon>Papilionoideae</taxon>
        <taxon>50 kb inversion clade</taxon>
        <taxon>NPAAA clade</taxon>
        <taxon>indigoferoid/millettioid clade</taxon>
        <taxon>Phaseoleae</taxon>
        <taxon>Vigna</taxon>
    </lineage>
</organism>
<feature type="compositionally biased region" description="Basic residues" evidence="1">
    <location>
        <begin position="18"/>
        <end position="27"/>
    </location>
</feature>